<evidence type="ECO:0000313" key="2">
    <source>
        <dbReference type="EMBL" id="PSN59216.1"/>
    </source>
</evidence>
<gene>
    <name evidence="2" type="ORF">BS50DRAFT_580146</name>
</gene>
<reference evidence="2 3" key="1">
    <citation type="journal article" date="2018" name="Front. Microbiol.">
        <title>Genome-Wide Analysis of Corynespora cassiicola Leaf Fall Disease Putative Effectors.</title>
        <authorList>
            <person name="Lopez D."/>
            <person name="Ribeiro S."/>
            <person name="Label P."/>
            <person name="Fumanal B."/>
            <person name="Venisse J.S."/>
            <person name="Kohler A."/>
            <person name="de Oliveira R.R."/>
            <person name="Labutti K."/>
            <person name="Lipzen A."/>
            <person name="Lail K."/>
            <person name="Bauer D."/>
            <person name="Ohm R.A."/>
            <person name="Barry K.W."/>
            <person name="Spatafora J."/>
            <person name="Grigoriev I.V."/>
            <person name="Martin F.M."/>
            <person name="Pujade-Renaud V."/>
        </authorList>
    </citation>
    <scope>NUCLEOTIDE SEQUENCE [LARGE SCALE GENOMIC DNA]</scope>
    <source>
        <strain evidence="2 3">Philippines</strain>
    </source>
</reference>
<feature type="region of interest" description="Disordered" evidence="1">
    <location>
        <begin position="259"/>
        <end position="288"/>
    </location>
</feature>
<feature type="compositionally biased region" description="Low complexity" evidence="1">
    <location>
        <begin position="98"/>
        <end position="111"/>
    </location>
</feature>
<evidence type="ECO:0000256" key="1">
    <source>
        <dbReference type="SAM" id="MobiDB-lite"/>
    </source>
</evidence>
<dbReference type="Proteomes" id="UP000240883">
    <property type="component" value="Unassembled WGS sequence"/>
</dbReference>
<dbReference type="EMBL" id="KZ678161">
    <property type="protein sequence ID" value="PSN59216.1"/>
    <property type="molecule type" value="Genomic_DNA"/>
</dbReference>
<proteinExistence type="predicted"/>
<evidence type="ECO:0000313" key="3">
    <source>
        <dbReference type="Proteomes" id="UP000240883"/>
    </source>
</evidence>
<sequence length="288" mass="30752">MAPKYEKEDENLLFVIRGVMGERSIGKWRDAESVYNRLASRNRSADGLKYKFNIMNQPGKRARMRARTRNATWTAKKWEVMNLLLQGSIHGGEPSVQPTSLSPATAPSSISNPTSIPQESSLLVPWNVTAQHSQAAGHAPAPDQEPCMYAGSATTLNPFANDTMLSALAQVAGSLANVELSSSTPSHEPSSPSSGRFGDADNGTLGNAVLGGSNGTVTTPTSGTEAYAFQAPNSNTDIDMNMAAFGNQVPGTNHTMGMDPATENATETCYENERRWSSDMSSKHSPLA</sequence>
<keyword evidence="3" id="KW-1185">Reference proteome</keyword>
<accession>A0A2T2N1U3</accession>
<feature type="region of interest" description="Disordered" evidence="1">
    <location>
        <begin position="179"/>
        <end position="223"/>
    </location>
</feature>
<name>A0A2T2N1U3_CORCC</name>
<feature type="compositionally biased region" description="Polar residues" evidence="1">
    <location>
        <begin position="278"/>
        <end position="288"/>
    </location>
</feature>
<protein>
    <submittedName>
        <fullName evidence="2">Uncharacterized protein</fullName>
    </submittedName>
</protein>
<feature type="region of interest" description="Disordered" evidence="1">
    <location>
        <begin position="89"/>
        <end position="118"/>
    </location>
</feature>
<organism evidence="2 3">
    <name type="scientific">Corynespora cassiicola Philippines</name>
    <dbReference type="NCBI Taxonomy" id="1448308"/>
    <lineage>
        <taxon>Eukaryota</taxon>
        <taxon>Fungi</taxon>
        <taxon>Dikarya</taxon>
        <taxon>Ascomycota</taxon>
        <taxon>Pezizomycotina</taxon>
        <taxon>Dothideomycetes</taxon>
        <taxon>Pleosporomycetidae</taxon>
        <taxon>Pleosporales</taxon>
        <taxon>Corynesporascaceae</taxon>
        <taxon>Corynespora</taxon>
    </lineage>
</organism>
<feature type="compositionally biased region" description="Low complexity" evidence="1">
    <location>
        <begin position="181"/>
        <end position="194"/>
    </location>
</feature>
<dbReference type="AlphaFoldDB" id="A0A2T2N1U3"/>